<comment type="subcellular location">
    <subcellularLocation>
        <location evidence="1 4">Vacuole membrane</location>
        <topology evidence="1 4">Multi-pass membrane protein</topology>
    </subcellularLocation>
</comment>
<feature type="transmembrane region" description="Helical" evidence="4">
    <location>
        <begin position="264"/>
        <end position="284"/>
    </location>
</feature>
<feature type="region of interest" description="Disordered" evidence="5">
    <location>
        <begin position="355"/>
        <end position="408"/>
    </location>
</feature>
<feature type="transmembrane region" description="Helical" evidence="4">
    <location>
        <begin position="667"/>
        <end position="688"/>
    </location>
</feature>
<feature type="compositionally biased region" description="Low complexity" evidence="5">
    <location>
        <begin position="190"/>
        <end position="201"/>
    </location>
</feature>
<keyword evidence="4" id="KW-0812">Transmembrane</keyword>
<feature type="transmembrane region" description="Helical" evidence="4">
    <location>
        <begin position="110"/>
        <end position="128"/>
    </location>
</feature>
<sequence length="695" mass="74207">MSRAVDLLASKLPKPSTSKPLAQRLRERLPFASHIPLHASLTYLFAICLFSISFLVFLNSALSFVVTDLFGIQDGVGSIVGTLGFVDELVAVFMVIFWGALSDRIGTRMIAVSGYILVGVSLVVVVQVKSVYPGLVLARILFSMGASATVVSVTAVLPEISAPLPDSPSSRSTNEPRLTHTRHSSYPNFPAASDPSSSSASNRDRASSAHRPAQAGSSSSTSTASTLVTSGARPAKWRPPSRSRSRQQQKEQAKLAPKPITGKLSGVVGFMTGCGALVALIFFLPLPTKLAEDKHMTRESALKHTFYIVACVSWIVALAVFIGLRGGGVGGKHGEFWKIGNLLRLWKNWRASRNGASSSGGDEEAPEDARRANDGRSHERSSLLPDTRSIQSGGSSRSRTGGYDSTWNSGIPGDSANISSWKESTRTYFQGLWLALKAGKEDWRIGLGYLGGFVARSMSVGISLFIPLYVNQWMRARGMCPPVLPSDPNYKKSCREAYILAAMLTGTSQLSALVFAPIVGYFSDRYEPQYPLLATAVLGFFSCGAFSALQSLSVGADRSWAYLHCAMMGIGQIGAIVSSLALIGNAIQDPSHSPSLQQIEANAPTPPVIDESTSLNPTAAPARNGTKPHRLAFKGSISGVYSLCGAAGILLLTQFGGWGADHVNSGFAFDLLAVFFTIEIALGCWLIFRSKATNL</sequence>
<protein>
    <recommendedName>
        <fullName evidence="4">Autophagy-related protein</fullName>
    </recommendedName>
</protein>
<feature type="transmembrane region" description="Helical" evidence="4">
    <location>
        <begin position="497"/>
        <end position="523"/>
    </location>
</feature>
<feature type="transmembrane region" description="Helical" evidence="4">
    <location>
        <begin position="304"/>
        <end position="324"/>
    </location>
</feature>
<evidence type="ECO:0000256" key="3">
    <source>
        <dbReference type="ARBA" id="ARBA00023006"/>
    </source>
</evidence>
<keyword evidence="3 4" id="KW-0072">Autophagy</keyword>
<dbReference type="PANTHER" id="PTHR23524:SF1">
    <property type="entry name" value="MRH DOMAIN-CONTAINING PROTEIN-RELATED"/>
    <property type="match status" value="1"/>
</dbReference>
<keyword evidence="4" id="KW-0926">Vacuole</keyword>
<evidence type="ECO:0000256" key="5">
    <source>
        <dbReference type="SAM" id="MobiDB-lite"/>
    </source>
</evidence>
<dbReference type="AlphaFoldDB" id="A0A7C8KI43"/>
<proteinExistence type="inferred from homology"/>
<dbReference type="Gene3D" id="1.20.1250.20">
    <property type="entry name" value="MFS general substrate transporter like domains"/>
    <property type="match status" value="2"/>
</dbReference>
<keyword evidence="4" id="KW-1133">Transmembrane helix</keyword>
<feature type="compositionally biased region" description="Basic and acidic residues" evidence="5">
    <location>
        <begin position="367"/>
        <end position="381"/>
    </location>
</feature>
<dbReference type="GO" id="GO:0016020">
    <property type="term" value="C:membrane"/>
    <property type="evidence" value="ECO:0007669"/>
    <property type="project" value="UniProtKB-SubCell"/>
</dbReference>
<keyword evidence="4" id="KW-0813">Transport</keyword>
<comment type="function">
    <text evidence="4">Vacuolar effluxer which mediate the efflux of amino acids resulting from autophagic degradation. The release of autophagic amino acids allows the maintenance of protein synthesis and viability during nitrogen starvation.</text>
</comment>
<evidence type="ECO:0000256" key="4">
    <source>
        <dbReference type="RuleBase" id="RU363073"/>
    </source>
</evidence>
<feature type="transmembrane region" description="Helical" evidence="4">
    <location>
        <begin position="35"/>
        <end position="58"/>
    </location>
</feature>
<organism evidence="6 7">
    <name type="scientific">Orbilia oligospora</name>
    <name type="common">Nematode-trapping fungus</name>
    <name type="synonym">Arthrobotrys oligospora</name>
    <dbReference type="NCBI Taxonomy" id="2813651"/>
    <lineage>
        <taxon>Eukaryota</taxon>
        <taxon>Fungi</taxon>
        <taxon>Dikarya</taxon>
        <taxon>Ascomycota</taxon>
        <taxon>Pezizomycotina</taxon>
        <taxon>Orbiliomycetes</taxon>
        <taxon>Orbiliales</taxon>
        <taxon>Orbiliaceae</taxon>
        <taxon>Orbilia</taxon>
    </lineage>
</organism>
<evidence type="ECO:0000313" key="6">
    <source>
        <dbReference type="EMBL" id="KAF3164097.1"/>
    </source>
</evidence>
<evidence type="ECO:0000256" key="2">
    <source>
        <dbReference type="ARBA" id="ARBA00006978"/>
    </source>
</evidence>
<feature type="compositionally biased region" description="Low complexity" evidence="5">
    <location>
        <begin position="213"/>
        <end position="234"/>
    </location>
</feature>
<feature type="region of interest" description="Disordered" evidence="5">
    <location>
        <begin position="163"/>
        <end position="258"/>
    </location>
</feature>
<feature type="transmembrane region" description="Helical" evidence="4">
    <location>
        <begin position="134"/>
        <end position="157"/>
    </location>
</feature>
<dbReference type="InterPro" id="IPR036259">
    <property type="entry name" value="MFS_trans_sf"/>
</dbReference>
<gene>
    <name evidence="6" type="ORF">TWF788_001235</name>
</gene>
<feature type="compositionally biased region" description="Basic residues" evidence="5">
    <location>
        <begin position="235"/>
        <end position="247"/>
    </location>
</feature>
<feature type="transmembrane region" description="Helical" evidence="4">
    <location>
        <begin position="447"/>
        <end position="469"/>
    </location>
</feature>
<dbReference type="GO" id="GO:0022857">
    <property type="term" value="F:transmembrane transporter activity"/>
    <property type="evidence" value="ECO:0007669"/>
    <property type="project" value="InterPro"/>
</dbReference>
<feature type="transmembrane region" description="Helical" evidence="4">
    <location>
        <begin position="631"/>
        <end position="655"/>
    </location>
</feature>
<keyword evidence="4" id="KW-0472">Membrane</keyword>
<dbReference type="InterPro" id="IPR024671">
    <property type="entry name" value="Atg22-like"/>
</dbReference>
<feature type="transmembrane region" description="Helical" evidence="4">
    <location>
        <begin position="78"/>
        <end position="98"/>
    </location>
</feature>
<comment type="caution">
    <text evidence="6">The sequence shown here is derived from an EMBL/GenBank/DDBJ whole genome shotgun (WGS) entry which is preliminary data.</text>
</comment>
<reference evidence="6 7" key="1">
    <citation type="submission" date="2019-06" db="EMBL/GenBank/DDBJ databases">
        <authorList>
            <person name="Palmer J.M."/>
        </authorList>
    </citation>
    <scope>NUCLEOTIDE SEQUENCE [LARGE SCALE GENOMIC DNA]</scope>
    <source>
        <strain evidence="6 7">TWF788</strain>
    </source>
</reference>
<feature type="transmembrane region" description="Helical" evidence="4">
    <location>
        <begin position="530"/>
        <end position="549"/>
    </location>
</feature>
<keyword evidence="4" id="KW-0029">Amino-acid transport</keyword>
<dbReference type="Pfam" id="PF11700">
    <property type="entry name" value="ATG22"/>
    <property type="match status" value="1"/>
</dbReference>
<accession>A0A7C8KI43</accession>
<evidence type="ECO:0000256" key="1">
    <source>
        <dbReference type="ARBA" id="ARBA00004128"/>
    </source>
</evidence>
<evidence type="ECO:0000313" key="7">
    <source>
        <dbReference type="Proteomes" id="UP000479691"/>
    </source>
</evidence>
<dbReference type="PANTHER" id="PTHR23524">
    <property type="entry name" value="TRANSPORTER, PUTATIVE (AFU_ORTHOLOGUE AFUA_8G04850)-RELATED"/>
    <property type="match status" value="1"/>
</dbReference>
<dbReference type="Proteomes" id="UP000479691">
    <property type="component" value="Unassembled WGS sequence"/>
</dbReference>
<dbReference type="EMBL" id="JAABOE010000116">
    <property type="protein sequence ID" value="KAF3164097.1"/>
    <property type="molecule type" value="Genomic_DNA"/>
</dbReference>
<feature type="compositionally biased region" description="Low complexity" evidence="5">
    <location>
        <begin position="387"/>
        <end position="406"/>
    </location>
</feature>
<dbReference type="SUPFAM" id="SSF103473">
    <property type="entry name" value="MFS general substrate transporter"/>
    <property type="match status" value="2"/>
</dbReference>
<name>A0A7C8KI43_ORBOL</name>
<comment type="similarity">
    <text evidence="2 4">Belongs to the ATG22 family.</text>
</comment>
<feature type="compositionally biased region" description="Polar residues" evidence="5">
    <location>
        <begin position="167"/>
        <end position="176"/>
    </location>
</feature>
<feature type="transmembrane region" description="Helical" evidence="4">
    <location>
        <begin position="561"/>
        <end position="583"/>
    </location>
</feature>